<dbReference type="Proteomes" id="UP000775547">
    <property type="component" value="Unassembled WGS sequence"/>
</dbReference>
<dbReference type="AlphaFoldDB" id="A0A9P7G1Q3"/>
<reference evidence="1" key="2">
    <citation type="submission" date="2021-10" db="EMBL/GenBank/DDBJ databases">
        <title>Phylogenomics reveals ancestral predisposition of the termite-cultivated fungus Termitomyces towards a domesticated lifestyle.</title>
        <authorList>
            <person name="Auxier B."/>
            <person name="Grum-Grzhimaylo A."/>
            <person name="Cardenas M.E."/>
            <person name="Lodge J.D."/>
            <person name="Laessoe T."/>
            <person name="Pedersen O."/>
            <person name="Smith M.E."/>
            <person name="Kuyper T.W."/>
            <person name="Franco-Molano E.A."/>
            <person name="Baroni T.J."/>
            <person name="Aanen D.K."/>
        </authorList>
    </citation>
    <scope>NUCLEOTIDE SEQUENCE</scope>
    <source>
        <strain evidence="1">AP01</strain>
        <tissue evidence="1">Mycelium</tissue>
    </source>
</reference>
<organism evidence="1 2">
    <name type="scientific">Asterophora parasitica</name>
    <dbReference type="NCBI Taxonomy" id="117018"/>
    <lineage>
        <taxon>Eukaryota</taxon>
        <taxon>Fungi</taxon>
        <taxon>Dikarya</taxon>
        <taxon>Basidiomycota</taxon>
        <taxon>Agaricomycotina</taxon>
        <taxon>Agaricomycetes</taxon>
        <taxon>Agaricomycetidae</taxon>
        <taxon>Agaricales</taxon>
        <taxon>Tricholomatineae</taxon>
        <taxon>Lyophyllaceae</taxon>
        <taxon>Asterophora</taxon>
    </lineage>
</organism>
<sequence>MAGPPTATAPIISPMIGYLEELVLGSLRHVEDFAWPWTPASPLPTLSFERLRMLSVVFSTCSSRNDDFRALERFLNLTASTLQHLEILEDRGSPDMRLPQPLPSLGELVNLRSITVTTGSNEISVAWVRTILESIPVDNQISSFTLHLHLIRTDPAWIQRWRRWTIGRTPQWEPLDVLLTRDRHSVHLTSVTLHFTYCDHPEMFKAFIEQQLPRLIEKGILKIGTFPRSQPKASRGSL</sequence>
<comment type="caution">
    <text evidence="1">The sequence shown here is derived from an EMBL/GenBank/DDBJ whole genome shotgun (WGS) entry which is preliminary data.</text>
</comment>
<feature type="non-terminal residue" evidence="1">
    <location>
        <position position="238"/>
    </location>
</feature>
<gene>
    <name evidence="1" type="ORF">DXG03_003813</name>
</gene>
<name>A0A9P7G1Q3_9AGAR</name>
<reference evidence="1" key="1">
    <citation type="submission" date="2020-07" db="EMBL/GenBank/DDBJ databases">
        <authorList>
            <person name="Nieuwenhuis M."/>
            <person name="Van De Peppel L.J.J."/>
        </authorList>
    </citation>
    <scope>NUCLEOTIDE SEQUENCE</scope>
    <source>
        <strain evidence="1">AP01</strain>
        <tissue evidence="1">Mycelium</tissue>
    </source>
</reference>
<accession>A0A9P7G1Q3</accession>
<evidence type="ECO:0000313" key="2">
    <source>
        <dbReference type="Proteomes" id="UP000775547"/>
    </source>
</evidence>
<keyword evidence="2" id="KW-1185">Reference proteome</keyword>
<dbReference type="EMBL" id="JABCKV010002249">
    <property type="protein sequence ID" value="KAG5639250.1"/>
    <property type="molecule type" value="Genomic_DNA"/>
</dbReference>
<protein>
    <submittedName>
        <fullName evidence="1">Uncharacterized protein</fullName>
    </submittedName>
</protein>
<evidence type="ECO:0000313" key="1">
    <source>
        <dbReference type="EMBL" id="KAG5639250.1"/>
    </source>
</evidence>
<proteinExistence type="predicted"/>